<dbReference type="InterPro" id="IPR036397">
    <property type="entry name" value="RNaseH_sf"/>
</dbReference>
<reference evidence="1" key="1">
    <citation type="journal article" date="2023" name="Insect Mol. Biol.">
        <title>Genome sequencing provides insights into the evolution of gene families encoding plant cell wall-degrading enzymes in longhorned beetles.</title>
        <authorList>
            <person name="Shin N.R."/>
            <person name="Okamura Y."/>
            <person name="Kirsch R."/>
            <person name="Pauchet Y."/>
        </authorList>
    </citation>
    <scope>NUCLEOTIDE SEQUENCE</scope>
    <source>
        <strain evidence="1">AMC_N1</strain>
    </source>
</reference>
<evidence type="ECO:0000313" key="2">
    <source>
        <dbReference type="Proteomes" id="UP001162162"/>
    </source>
</evidence>
<evidence type="ECO:0000313" key="1">
    <source>
        <dbReference type="EMBL" id="KAJ8946521.1"/>
    </source>
</evidence>
<dbReference type="Gene3D" id="3.30.420.10">
    <property type="entry name" value="Ribonuclease H-like superfamily/Ribonuclease H"/>
    <property type="match status" value="1"/>
</dbReference>
<dbReference type="PANTHER" id="PTHR47326">
    <property type="entry name" value="TRANSPOSABLE ELEMENT TC3 TRANSPOSASE-LIKE PROTEIN"/>
    <property type="match status" value="1"/>
</dbReference>
<proteinExistence type="predicted"/>
<gene>
    <name evidence="1" type="ORF">NQ318_004657</name>
</gene>
<dbReference type="EMBL" id="JAPWTK010000183">
    <property type="protein sequence ID" value="KAJ8946521.1"/>
    <property type="molecule type" value="Genomic_DNA"/>
</dbReference>
<keyword evidence="2" id="KW-1185">Reference proteome</keyword>
<dbReference type="AlphaFoldDB" id="A0AAV8Y4Z9"/>
<sequence>MGFALMYGIINGYVIGPFFLPPRLNANLFLNFLTNHLFDLFDEVPIATRMNSWFQMDGAPKHFGRQVHYPLFNGRTLSKQLIQHDPVETGATLQKLQIDIVIQRHVEFSNFDKSATSRKTSNGGK</sequence>
<dbReference type="Proteomes" id="UP001162162">
    <property type="component" value="Unassembled WGS sequence"/>
</dbReference>
<dbReference type="PANTHER" id="PTHR47326:SF1">
    <property type="entry name" value="HTH PSQ-TYPE DOMAIN-CONTAINING PROTEIN"/>
    <property type="match status" value="1"/>
</dbReference>
<protein>
    <submittedName>
        <fullName evidence="1">Uncharacterized protein</fullName>
    </submittedName>
</protein>
<dbReference type="GO" id="GO:0003676">
    <property type="term" value="F:nucleic acid binding"/>
    <property type="evidence" value="ECO:0007669"/>
    <property type="project" value="InterPro"/>
</dbReference>
<comment type="caution">
    <text evidence="1">The sequence shown here is derived from an EMBL/GenBank/DDBJ whole genome shotgun (WGS) entry which is preliminary data.</text>
</comment>
<name>A0AAV8Y4Z9_9CUCU</name>
<organism evidence="1 2">
    <name type="scientific">Aromia moschata</name>
    <dbReference type="NCBI Taxonomy" id="1265417"/>
    <lineage>
        <taxon>Eukaryota</taxon>
        <taxon>Metazoa</taxon>
        <taxon>Ecdysozoa</taxon>
        <taxon>Arthropoda</taxon>
        <taxon>Hexapoda</taxon>
        <taxon>Insecta</taxon>
        <taxon>Pterygota</taxon>
        <taxon>Neoptera</taxon>
        <taxon>Endopterygota</taxon>
        <taxon>Coleoptera</taxon>
        <taxon>Polyphaga</taxon>
        <taxon>Cucujiformia</taxon>
        <taxon>Chrysomeloidea</taxon>
        <taxon>Cerambycidae</taxon>
        <taxon>Cerambycinae</taxon>
        <taxon>Callichromatini</taxon>
        <taxon>Aromia</taxon>
    </lineage>
</organism>
<accession>A0AAV8Y4Z9</accession>